<feature type="compositionally biased region" description="Basic and acidic residues" evidence="1">
    <location>
        <begin position="1"/>
        <end position="11"/>
    </location>
</feature>
<proteinExistence type="predicted"/>
<keyword evidence="3" id="KW-1185">Reference proteome</keyword>
<sequence length="104" mass="11140">MSEHRSDEHRATTAPVPRDMPDQQVTEGDDPWDLKPGRGSGERRDEPHRDTGADADAEDSGRDGGDEEPRADVPDTDEAGTGRRGAPHAGSPNPEHPVPDESPA</sequence>
<dbReference type="RefSeq" id="WP_374117585.1">
    <property type="nucleotide sequence ID" value="NZ_JBHMAR010000001.1"/>
</dbReference>
<organism evidence="2 3">
    <name type="scientific">Streptomyces thermocoprophilus</name>
    <dbReference type="NCBI Taxonomy" id="78356"/>
    <lineage>
        <taxon>Bacteria</taxon>
        <taxon>Bacillati</taxon>
        <taxon>Actinomycetota</taxon>
        <taxon>Actinomycetes</taxon>
        <taxon>Kitasatosporales</taxon>
        <taxon>Streptomycetaceae</taxon>
        <taxon>Streptomyces</taxon>
    </lineage>
</organism>
<dbReference type="EMBL" id="JBHMAR010000001">
    <property type="protein sequence ID" value="MFB9733755.1"/>
    <property type="molecule type" value="Genomic_DNA"/>
</dbReference>
<dbReference type="Proteomes" id="UP001589703">
    <property type="component" value="Unassembled WGS sequence"/>
</dbReference>
<protein>
    <submittedName>
        <fullName evidence="2">Uncharacterized protein</fullName>
    </submittedName>
</protein>
<evidence type="ECO:0000313" key="3">
    <source>
        <dbReference type="Proteomes" id="UP001589703"/>
    </source>
</evidence>
<feature type="region of interest" description="Disordered" evidence="1">
    <location>
        <begin position="1"/>
        <end position="104"/>
    </location>
</feature>
<evidence type="ECO:0000256" key="1">
    <source>
        <dbReference type="SAM" id="MobiDB-lite"/>
    </source>
</evidence>
<evidence type="ECO:0000313" key="2">
    <source>
        <dbReference type="EMBL" id="MFB9733755.1"/>
    </source>
</evidence>
<gene>
    <name evidence="2" type="ORF">ACFFRO_01085</name>
</gene>
<name>A0ABV5V7N7_9ACTN</name>
<reference evidence="2 3" key="1">
    <citation type="submission" date="2024-09" db="EMBL/GenBank/DDBJ databases">
        <authorList>
            <person name="Sun Q."/>
            <person name="Mori K."/>
        </authorList>
    </citation>
    <scope>NUCLEOTIDE SEQUENCE [LARGE SCALE GENOMIC DNA]</scope>
    <source>
        <strain evidence="2 3">JCM 10918</strain>
    </source>
</reference>
<feature type="compositionally biased region" description="Basic and acidic residues" evidence="1">
    <location>
        <begin position="32"/>
        <end position="52"/>
    </location>
</feature>
<feature type="compositionally biased region" description="Pro residues" evidence="1">
    <location>
        <begin position="94"/>
        <end position="104"/>
    </location>
</feature>
<accession>A0ABV5V7N7</accession>
<comment type="caution">
    <text evidence="2">The sequence shown here is derived from an EMBL/GenBank/DDBJ whole genome shotgun (WGS) entry which is preliminary data.</text>
</comment>
<feature type="compositionally biased region" description="Basic and acidic residues" evidence="1">
    <location>
        <begin position="59"/>
        <end position="73"/>
    </location>
</feature>